<feature type="non-terminal residue" evidence="2">
    <location>
        <position position="95"/>
    </location>
</feature>
<keyword evidence="3" id="KW-1185">Reference proteome</keyword>
<dbReference type="AlphaFoldDB" id="A0A368H4R8"/>
<comment type="caution">
    <text evidence="2">The sequence shown here is derived from an EMBL/GenBank/DDBJ whole genome shotgun (WGS) entry which is preliminary data.</text>
</comment>
<protein>
    <recommendedName>
        <fullName evidence="4">Secreted protein</fullName>
    </recommendedName>
</protein>
<evidence type="ECO:0008006" key="4">
    <source>
        <dbReference type="Google" id="ProtNLM"/>
    </source>
</evidence>
<feature type="chain" id="PRO_5016802392" description="Secreted protein" evidence="1">
    <location>
        <begin position="18"/>
        <end position="95"/>
    </location>
</feature>
<organism evidence="2 3">
    <name type="scientific">Ancylostoma caninum</name>
    <name type="common">Dog hookworm</name>
    <dbReference type="NCBI Taxonomy" id="29170"/>
    <lineage>
        <taxon>Eukaryota</taxon>
        <taxon>Metazoa</taxon>
        <taxon>Ecdysozoa</taxon>
        <taxon>Nematoda</taxon>
        <taxon>Chromadorea</taxon>
        <taxon>Rhabditida</taxon>
        <taxon>Rhabditina</taxon>
        <taxon>Rhabditomorpha</taxon>
        <taxon>Strongyloidea</taxon>
        <taxon>Ancylostomatidae</taxon>
        <taxon>Ancylostomatinae</taxon>
        <taxon>Ancylostoma</taxon>
    </lineage>
</organism>
<evidence type="ECO:0000313" key="2">
    <source>
        <dbReference type="EMBL" id="RCN51603.1"/>
    </source>
</evidence>
<name>A0A368H4R8_ANCCA</name>
<evidence type="ECO:0000256" key="1">
    <source>
        <dbReference type="SAM" id="SignalP"/>
    </source>
</evidence>
<feature type="signal peptide" evidence="1">
    <location>
        <begin position="1"/>
        <end position="17"/>
    </location>
</feature>
<keyword evidence="1" id="KW-0732">Signal</keyword>
<dbReference type="OrthoDB" id="10446658at2759"/>
<gene>
    <name evidence="2" type="ORF">ANCCAN_02270</name>
</gene>
<dbReference type="Proteomes" id="UP000252519">
    <property type="component" value="Unassembled WGS sequence"/>
</dbReference>
<sequence length="95" mass="10478">MMILIIAMVFVLSSASGDDSEEEERLDFTEYSDHFARKMMLTISAAAYSDDPEKCLSHILGKVSGTFQYSCPCQDSQCSAFVAKLDNYNAIAVGF</sequence>
<reference evidence="2 3" key="1">
    <citation type="submission" date="2014-10" db="EMBL/GenBank/DDBJ databases">
        <title>Draft genome of the hookworm Ancylostoma caninum.</title>
        <authorList>
            <person name="Mitreva M."/>
        </authorList>
    </citation>
    <scope>NUCLEOTIDE SEQUENCE [LARGE SCALE GENOMIC DNA]</scope>
    <source>
        <strain evidence="2 3">Baltimore</strain>
    </source>
</reference>
<evidence type="ECO:0000313" key="3">
    <source>
        <dbReference type="Proteomes" id="UP000252519"/>
    </source>
</evidence>
<accession>A0A368H4R8</accession>
<proteinExistence type="predicted"/>
<dbReference type="EMBL" id="JOJR01000012">
    <property type="protein sequence ID" value="RCN51603.1"/>
    <property type="molecule type" value="Genomic_DNA"/>
</dbReference>